<sequence>MRNFLFLLLVISLPLFGGQRIMDKTLENGVKVIIKETKGRGLVSGVIFFKGGVHGEEKRGETQLLFTMLLKGSKNYPNASAVSYPFEKYGGYIYSSSEDDFSEIGFSTKVEGLKEGLKVIRDIIQNPLFKEEVLELEKRNQIVAIRSKRERGMSYAYEELRTLTYKGTPYEYSSLGKDEDVERVSREDLIRRFNQIKKGENVVVVLVGDFKAEDVLPLLEEAFSDIPKGKFELSSVNKKIEKNEVKRVKREGTQATILCAFNAPPKDSKDYFVFKVYNAVLGEGMTSKLFKVLREEKGYAYATYSFYPTRYSSPRLFAYVGTSPEKKENALQDLIKVVSEGRVSEEDVELAKRKIIGDFLLDHQTRLRQAWYLGFFEVMGLGWKMDEEYTKRISEVKREEVEEAVRKYIDFHHCVVVEP</sequence>
<feature type="domain" description="Peptidase M16 N-terminal" evidence="1">
    <location>
        <begin position="46"/>
        <end position="174"/>
    </location>
</feature>
<dbReference type="GO" id="GO:0006508">
    <property type="term" value="P:proteolysis"/>
    <property type="evidence" value="ECO:0007669"/>
    <property type="project" value="UniProtKB-KW"/>
</dbReference>
<dbReference type="eggNOG" id="COG0612">
    <property type="taxonomic scope" value="Bacteria"/>
</dbReference>
<dbReference type="GO" id="GO:0046872">
    <property type="term" value="F:metal ion binding"/>
    <property type="evidence" value="ECO:0007669"/>
    <property type="project" value="InterPro"/>
</dbReference>
<dbReference type="KEGG" id="aae:aq_2204"/>
<dbReference type="Proteomes" id="UP000000798">
    <property type="component" value="Chromosome"/>
</dbReference>
<dbReference type="EMBL" id="AE000657">
    <property type="protein sequence ID" value="AAC07904.1"/>
    <property type="molecule type" value="Genomic_DNA"/>
</dbReference>
<keyword evidence="4" id="KW-1185">Reference proteome</keyword>
<accession>O67945</accession>
<keyword evidence="3" id="KW-0378">Hydrolase</keyword>
<evidence type="ECO:0000259" key="1">
    <source>
        <dbReference type="Pfam" id="PF00675"/>
    </source>
</evidence>
<dbReference type="HOGENOM" id="CLU_009902_3_1_0"/>
<feature type="domain" description="Peptidase M16 C-terminal" evidence="2">
    <location>
        <begin position="184"/>
        <end position="354"/>
    </location>
</feature>
<dbReference type="STRING" id="224324.aq_2204"/>
<dbReference type="OrthoDB" id="9811314at2"/>
<dbReference type="Pfam" id="PF05193">
    <property type="entry name" value="Peptidase_M16_C"/>
    <property type="match status" value="1"/>
</dbReference>
<dbReference type="PIR" id="E70489">
    <property type="entry name" value="E70489"/>
</dbReference>
<evidence type="ECO:0000313" key="3">
    <source>
        <dbReference type="EMBL" id="AAC07904.1"/>
    </source>
</evidence>
<gene>
    <name evidence="3" type="primary">ymxG</name>
    <name evidence="3" type="ordered locus">aq_2204</name>
</gene>
<dbReference type="InterPro" id="IPR011765">
    <property type="entry name" value="Pept_M16_N"/>
</dbReference>
<protein>
    <submittedName>
        <fullName evidence="3">Processing protease</fullName>
    </submittedName>
</protein>
<dbReference type="Gene3D" id="3.30.830.10">
    <property type="entry name" value="Metalloenzyme, LuxS/M16 peptidase-like"/>
    <property type="match status" value="2"/>
</dbReference>
<dbReference type="SUPFAM" id="SSF63411">
    <property type="entry name" value="LuxS/MPP-like metallohydrolase"/>
    <property type="match status" value="2"/>
</dbReference>
<dbReference type="GO" id="GO:0008233">
    <property type="term" value="F:peptidase activity"/>
    <property type="evidence" value="ECO:0007669"/>
    <property type="project" value="UniProtKB-KW"/>
</dbReference>
<dbReference type="InterPro" id="IPR007863">
    <property type="entry name" value="Peptidase_M16_C"/>
</dbReference>
<proteinExistence type="predicted"/>
<dbReference type="PANTHER" id="PTHR11851">
    <property type="entry name" value="METALLOPROTEASE"/>
    <property type="match status" value="1"/>
</dbReference>
<name>O67945_AQUAE</name>
<organism evidence="3 4">
    <name type="scientific">Aquifex aeolicus (strain VF5)</name>
    <dbReference type="NCBI Taxonomy" id="224324"/>
    <lineage>
        <taxon>Bacteria</taxon>
        <taxon>Pseudomonadati</taxon>
        <taxon>Aquificota</taxon>
        <taxon>Aquificia</taxon>
        <taxon>Aquificales</taxon>
        <taxon>Aquificaceae</taxon>
        <taxon>Aquifex</taxon>
    </lineage>
</organism>
<dbReference type="InterPro" id="IPR050361">
    <property type="entry name" value="MPP/UQCRC_Complex"/>
</dbReference>
<evidence type="ECO:0000313" key="4">
    <source>
        <dbReference type="Proteomes" id="UP000000798"/>
    </source>
</evidence>
<reference evidence="3 4" key="1">
    <citation type="journal article" date="1998" name="Nature">
        <title>The complete genome of the hyperthermophilic bacterium Aquifex aeolicus.</title>
        <authorList>
            <person name="Deckert G."/>
            <person name="Warren P.V."/>
            <person name="Gaasterland T."/>
            <person name="Young W.G."/>
            <person name="Lenox A.L."/>
            <person name="Graham D.E."/>
            <person name="Overbeek R."/>
            <person name="Snead M.A."/>
            <person name="Keller M."/>
            <person name="Aujay M."/>
            <person name="Huber R."/>
            <person name="Feldman R.A."/>
            <person name="Short J.M."/>
            <person name="Olson G.J."/>
            <person name="Swanson R.V."/>
        </authorList>
    </citation>
    <scope>NUCLEOTIDE SEQUENCE [LARGE SCALE GENOMIC DNA]</scope>
    <source>
        <strain evidence="3 4">VF5</strain>
    </source>
</reference>
<dbReference type="EnsemblBacteria" id="AAC07904">
    <property type="protein sequence ID" value="AAC07904"/>
    <property type="gene ID" value="aq_2204"/>
</dbReference>
<dbReference type="InParanoid" id="O67945"/>
<dbReference type="AlphaFoldDB" id="O67945"/>
<keyword evidence="3" id="KW-0645">Protease</keyword>
<dbReference type="InterPro" id="IPR011249">
    <property type="entry name" value="Metalloenz_LuxS/M16"/>
</dbReference>
<dbReference type="Pfam" id="PF00675">
    <property type="entry name" value="Peptidase_M16"/>
    <property type="match status" value="1"/>
</dbReference>
<dbReference type="SMR" id="O67945"/>
<evidence type="ECO:0000259" key="2">
    <source>
        <dbReference type="Pfam" id="PF05193"/>
    </source>
</evidence>
<dbReference type="PANTHER" id="PTHR11851:SF224">
    <property type="entry name" value="PROCESSING PROTEASE"/>
    <property type="match status" value="1"/>
</dbReference>